<protein>
    <recommendedName>
        <fullName evidence="4">HTH marR-type domain-containing protein</fullName>
    </recommendedName>
</protein>
<dbReference type="Pfam" id="PF01047">
    <property type="entry name" value="MarR"/>
    <property type="match status" value="1"/>
</dbReference>
<keyword evidence="6" id="KW-1185">Reference proteome</keyword>
<dbReference type="SMART" id="SM00347">
    <property type="entry name" value="HTH_MARR"/>
    <property type="match status" value="1"/>
</dbReference>
<evidence type="ECO:0000256" key="3">
    <source>
        <dbReference type="ARBA" id="ARBA00023163"/>
    </source>
</evidence>
<dbReference type="InterPro" id="IPR052067">
    <property type="entry name" value="Metal_resp_HTH_trans_reg"/>
</dbReference>
<keyword evidence="1" id="KW-0805">Transcription regulation</keyword>
<name>A0ABZ3J988_SPOA4</name>
<keyword evidence="2" id="KW-0238">DNA-binding</keyword>
<dbReference type="Gene3D" id="1.10.10.10">
    <property type="entry name" value="Winged helix-like DNA-binding domain superfamily/Winged helix DNA-binding domain"/>
    <property type="match status" value="1"/>
</dbReference>
<accession>A0ABZ3J988</accession>
<dbReference type="InterPro" id="IPR000835">
    <property type="entry name" value="HTH_MarR-typ"/>
</dbReference>
<sequence>MLYTFAMMNTHDLQALKISYSLLKVVYKFFEIDQKTRYYGTDVPLYPSEMHMINKIKQNEGIHVTGLANILKVTKGAVSQIIIKLEKKGLISKEKDINNQSKLVLKLTPKGETAYNSHIKFHKQIDDMVNEIIRNDSEENIKYLKGVLATLETKLERFKQEADK</sequence>
<dbReference type="PANTHER" id="PTHR35790:SF4">
    <property type="entry name" value="HTH-TYPE TRANSCRIPTIONAL REGULATOR PCHR"/>
    <property type="match status" value="1"/>
</dbReference>
<organism evidence="5 6">
    <name type="scientific">Sporomusa acidovorans (strain ATCC 49682 / DSM 3132 / Mol)</name>
    <dbReference type="NCBI Taxonomy" id="1123286"/>
    <lineage>
        <taxon>Bacteria</taxon>
        <taxon>Bacillati</taxon>
        <taxon>Bacillota</taxon>
        <taxon>Negativicutes</taxon>
        <taxon>Selenomonadales</taxon>
        <taxon>Sporomusaceae</taxon>
        <taxon>Sporomusa</taxon>
    </lineage>
</organism>
<evidence type="ECO:0000313" key="5">
    <source>
        <dbReference type="EMBL" id="XFO74579.1"/>
    </source>
</evidence>
<gene>
    <name evidence="5" type="ORF">SPACI_046890</name>
</gene>
<keyword evidence="3" id="KW-0804">Transcription</keyword>
<evidence type="ECO:0000256" key="2">
    <source>
        <dbReference type="ARBA" id="ARBA00023125"/>
    </source>
</evidence>
<proteinExistence type="predicted"/>
<dbReference type="PANTHER" id="PTHR35790">
    <property type="entry name" value="HTH-TYPE TRANSCRIPTIONAL REGULATOR PCHR"/>
    <property type="match status" value="1"/>
</dbReference>
<dbReference type="Proteomes" id="UP000216052">
    <property type="component" value="Chromosome"/>
</dbReference>
<dbReference type="PROSITE" id="PS50995">
    <property type="entry name" value="HTH_MARR_2"/>
    <property type="match status" value="1"/>
</dbReference>
<dbReference type="SUPFAM" id="SSF46785">
    <property type="entry name" value="Winged helix' DNA-binding domain"/>
    <property type="match status" value="1"/>
</dbReference>
<feature type="domain" description="HTH marR-type" evidence="4">
    <location>
        <begin position="15"/>
        <end position="153"/>
    </location>
</feature>
<evidence type="ECO:0000256" key="1">
    <source>
        <dbReference type="ARBA" id="ARBA00023015"/>
    </source>
</evidence>
<dbReference type="InterPro" id="IPR036390">
    <property type="entry name" value="WH_DNA-bd_sf"/>
</dbReference>
<reference evidence="5" key="1">
    <citation type="submission" date="2024-05" db="EMBL/GenBank/DDBJ databases">
        <title>Isolation and characterization of Sporomusa carbonis sp. nov., a carboxydotrophic hydrogenogen in the genus of Sporomusa isolated from a charcoal burning pile.</title>
        <authorList>
            <person name="Boeer T."/>
            <person name="Rosenbaum F."/>
            <person name="Eysell L."/>
            <person name="Mueller V."/>
            <person name="Daniel R."/>
            <person name="Poehlein A."/>
        </authorList>
    </citation>
    <scope>NUCLEOTIDE SEQUENCE [LARGE SCALE GENOMIC DNA]</scope>
    <source>
        <strain evidence="5">DSM 3132</strain>
    </source>
</reference>
<dbReference type="InterPro" id="IPR036388">
    <property type="entry name" value="WH-like_DNA-bd_sf"/>
</dbReference>
<evidence type="ECO:0000259" key="4">
    <source>
        <dbReference type="PROSITE" id="PS50995"/>
    </source>
</evidence>
<dbReference type="EMBL" id="CP155571">
    <property type="protein sequence ID" value="XFO74579.1"/>
    <property type="molecule type" value="Genomic_DNA"/>
</dbReference>
<evidence type="ECO:0000313" key="6">
    <source>
        <dbReference type="Proteomes" id="UP000216052"/>
    </source>
</evidence>